<evidence type="ECO:0000313" key="3">
    <source>
        <dbReference type="Proteomes" id="UP001482513"/>
    </source>
</evidence>
<dbReference type="Proteomes" id="UP001482513">
    <property type="component" value="Unassembled WGS sequence"/>
</dbReference>
<dbReference type="InterPro" id="IPR036869">
    <property type="entry name" value="J_dom_sf"/>
</dbReference>
<keyword evidence="3" id="KW-1185">Reference proteome</keyword>
<accession>A0ABV0KC01</accession>
<dbReference type="SUPFAM" id="SSF46565">
    <property type="entry name" value="Chaperone J-domain"/>
    <property type="match status" value="1"/>
</dbReference>
<feature type="coiled-coil region" evidence="1">
    <location>
        <begin position="46"/>
        <end position="73"/>
    </location>
</feature>
<gene>
    <name evidence="2" type="ORF">NC992_25655</name>
</gene>
<reference evidence="2 3" key="1">
    <citation type="submission" date="2022-04" db="EMBL/GenBank/DDBJ databases">
        <title>Positive selection, recombination, and allopatry shape intraspecific diversity of widespread and dominant cyanobacteria.</title>
        <authorList>
            <person name="Wei J."/>
            <person name="Shu W."/>
            <person name="Hu C."/>
        </authorList>
    </citation>
    <scope>NUCLEOTIDE SEQUENCE [LARGE SCALE GENOMIC DNA]</scope>
    <source>
        <strain evidence="2 3">DQ-A4</strain>
    </source>
</reference>
<keyword evidence="1" id="KW-0175">Coiled coil</keyword>
<dbReference type="Gene3D" id="1.10.287.110">
    <property type="entry name" value="DnaJ domain"/>
    <property type="match status" value="1"/>
</dbReference>
<protein>
    <recommendedName>
        <fullName evidence="4">J domain-containing protein</fullName>
    </recommendedName>
</protein>
<organism evidence="2 3">
    <name type="scientific">Leptolyngbya subtilissima DQ-A4</name>
    <dbReference type="NCBI Taxonomy" id="2933933"/>
    <lineage>
        <taxon>Bacteria</taxon>
        <taxon>Bacillati</taxon>
        <taxon>Cyanobacteriota</taxon>
        <taxon>Cyanophyceae</taxon>
        <taxon>Leptolyngbyales</taxon>
        <taxon>Leptolyngbyaceae</taxon>
        <taxon>Leptolyngbya group</taxon>
        <taxon>Leptolyngbya</taxon>
    </lineage>
</organism>
<evidence type="ECO:0000313" key="2">
    <source>
        <dbReference type="EMBL" id="MEP0950278.1"/>
    </source>
</evidence>
<evidence type="ECO:0008006" key="4">
    <source>
        <dbReference type="Google" id="ProtNLM"/>
    </source>
</evidence>
<sequence length="157" mass="17462">MASASPKHTAASLKEQFKTFTDAKQHFGLKARSWQALANKLNAPSVDDLKAQVTTLEAQVTKLEAENKQLRAHAATGTGFDEVGFWLLDRNFERAKFEDFGIPEAATEMESQAQAEYKRLAQKYHPDNGGLDEQMQNLNRLRNQMLAIVKLNGGVGI</sequence>
<evidence type="ECO:0000256" key="1">
    <source>
        <dbReference type="SAM" id="Coils"/>
    </source>
</evidence>
<comment type="caution">
    <text evidence="2">The sequence shown here is derived from an EMBL/GenBank/DDBJ whole genome shotgun (WGS) entry which is preliminary data.</text>
</comment>
<dbReference type="RefSeq" id="WP_190697317.1">
    <property type="nucleotide sequence ID" value="NZ_JAMPKX010000026.1"/>
</dbReference>
<name>A0ABV0KC01_9CYAN</name>
<proteinExistence type="predicted"/>
<dbReference type="EMBL" id="JAMPKX010000026">
    <property type="protein sequence ID" value="MEP0950278.1"/>
    <property type="molecule type" value="Genomic_DNA"/>
</dbReference>